<dbReference type="Proteomes" id="UP000321261">
    <property type="component" value="Unassembled WGS sequence"/>
</dbReference>
<sequence>MPRGWEPRFATSEAAKGWEELRRVAAGATGEAWTALTERPARPHDPARQHRLHGRLAEREVGGRRLPQWQYELAGGGRIWYCPDVERRVVWVVAAAPVHPTVRG</sequence>
<dbReference type="OrthoDB" id="487569at2"/>
<reference evidence="1 2" key="1">
    <citation type="submission" date="2019-06" db="EMBL/GenBank/DDBJ databases">
        <title>Sequencing the genomes of 1000 actinobacteria strains.</title>
        <authorList>
            <person name="Klenk H.-P."/>
        </authorList>
    </citation>
    <scope>NUCLEOTIDE SEQUENCE [LARGE SCALE GENOMIC DNA]</scope>
    <source>
        <strain evidence="1 2">DSM 45671</strain>
    </source>
</reference>
<dbReference type="AlphaFoldDB" id="A0A561SIC2"/>
<evidence type="ECO:0000313" key="1">
    <source>
        <dbReference type="EMBL" id="TWF74638.1"/>
    </source>
</evidence>
<protein>
    <submittedName>
        <fullName evidence="1">Uncharacterized protein</fullName>
    </submittedName>
</protein>
<dbReference type="EMBL" id="VIWU01000001">
    <property type="protein sequence ID" value="TWF74638.1"/>
    <property type="molecule type" value="Genomic_DNA"/>
</dbReference>
<comment type="caution">
    <text evidence="1">The sequence shown here is derived from an EMBL/GenBank/DDBJ whole genome shotgun (WGS) entry which is preliminary data.</text>
</comment>
<proteinExistence type="predicted"/>
<name>A0A561SIC2_9PSEU</name>
<organism evidence="1 2">
    <name type="scientific">Pseudonocardia hierapolitana</name>
    <dbReference type="NCBI Taxonomy" id="1128676"/>
    <lineage>
        <taxon>Bacteria</taxon>
        <taxon>Bacillati</taxon>
        <taxon>Actinomycetota</taxon>
        <taxon>Actinomycetes</taxon>
        <taxon>Pseudonocardiales</taxon>
        <taxon>Pseudonocardiaceae</taxon>
        <taxon>Pseudonocardia</taxon>
    </lineage>
</organism>
<evidence type="ECO:0000313" key="2">
    <source>
        <dbReference type="Proteomes" id="UP000321261"/>
    </source>
</evidence>
<gene>
    <name evidence="1" type="ORF">FHX44_11519</name>
</gene>
<dbReference type="RefSeq" id="WP_147253974.1">
    <property type="nucleotide sequence ID" value="NZ_VIWU01000001.1"/>
</dbReference>
<keyword evidence="2" id="KW-1185">Reference proteome</keyword>
<accession>A0A561SIC2</accession>